<evidence type="ECO:0000313" key="2">
    <source>
        <dbReference type="Proteomes" id="UP000283090"/>
    </source>
</evidence>
<evidence type="ECO:0000313" key="1">
    <source>
        <dbReference type="EMBL" id="RVD88828.1"/>
    </source>
</evidence>
<sequence length="658" mass="76947">MITDIPIEVLDEILRCIPTFDSNEGDLRTCCLINKFFYSIATPTLYYHLVLRTSSQGFKDHVVQSLLSKRYKSHHFIRGISIKWERVHGDLPHEGFWIPYDLDRAAIHIAAFIESLPEEQLQFINSETLDILKYLPSSYHSKIKSLECNPSERLSERPFFPSLRSLTFQDIVPYFKGLGSEWSLCQKYQHQLKSLSLKASAYEPNFSPETPFPNSPYLDFRTIEHFHLREFRNLGFKTSSILGLIPLKNIKKLELINCHVPPTFLVPQMPNFTNLTDLAVYPRFDGFGDTYTNSNIEDILLNLPGFLQSLHWAVHSNKISEYPSKKAIQRHSGTLRKLWLEISHPCGDSQRTSNWETSHYHDETKYKMLEIPISSRFDEVVDLETLSKFPRLEHLAVPIETPRFPNSWIPSFPKLRSLYLVNSCKIYCSKSRPPTKCFRQEWIHWFMSAYNLERPDGSSYPLSAYHRHPNLQLVAFQRPAYNWGNDPGVAAPQPGSRGFTAHLRDANQSRYFSKEAITSETVRRLYPEVWEFFKGYFMTENQKYALRSKDTNAAKGIFEDEDEFLNLPESFTNLQDYQMQLMLREQQNKKNLMMARAEQDALEQCPIEEPTPVIVRLLPWGVPKSLQEYQNDFLFYDEQAKKRREYVVANMQKYMMAT</sequence>
<reference evidence="1 2" key="1">
    <citation type="submission" date="2019-01" db="EMBL/GenBank/DDBJ databases">
        <title>Intercellular communication is required for trap formation in the nematode-trapping fungus Duddingtonia flagrans.</title>
        <authorList>
            <person name="Youssar L."/>
            <person name="Wernet V."/>
            <person name="Hensel N."/>
            <person name="Hildebrandt H.-G."/>
            <person name="Fischer R."/>
        </authorList>
    </citation>
    <scope>NUCLEOTIDE SEQUENCE [LARGE SCALE GENOMIC DNA]</scope>
    <source>
        <strain evidence="1 2">CBS H-5679</strain>
    </source>
</reference>
<dbReference type="SUPFAM" id="SSF52047">
    <property type="entry name" value="RNI-like"/>
    <property type="match status" value="1"/>
</dbReference>
<organism evidence="1 2">
    <name type="scientific">Arthrobotrys flagrans</name>
    <name type="common">Nematode-trapping fungus</name>
    <name type="synonym">Trichothecium flagrans</name>
    <dbReference type="NCBI Taxonomy" id="97331"/>
    <lineage>
        <taxon>Eukaryota</taxon>
        <taxon>Fungi</taxon>
        <taxon>Dikarya</taxon>
        <taxon>Ascomycota</taxon>
        <taxon>Pezizomycotina</taxon>
        <taxon>Orbiliomycetes</taxon>
        <taxon>Orbiliales</taxon>
        <taxon>Orbiliaceae</taxon>
        <taxon>Arthrobotrys</taxon>
    </lineage>
</organism>
<dbReference type="EMBL" id="SAEB01000003">
    <property type="protein sequence ID" value="RVD88828.1"/>
    <property type="molecule type" value="Genomic_DNA"/>
</dbReference>
<protein>
    <recommendedName>
        <fullName evidence="3">F-box domain-containing protein</fullName>
    </recommendedName>
</protein>
<dbReference type="OrthoDB" id="5600002at2759"/>
<dbReference type="Proteomes" id="UP000283090">
    <property type="component" value="Unassembled WGS sequence"/>
</dbReference>
<dbReference type="AlphaFoldDB" id="A0A437ACK6"/>
<dbReference type="GeneID" id="93585311"/>
<comment type="caution">
    <text evidence="1">The sequence shown here is derived from an EMBL/GenBank/DDBJ whole genome shotgun (WGS) entry which is preliminary data.</text>
</comment>
<gene>
    <name evidence="1" type="ORF">DFL_003000</name>
</gene>
<proteinExistence type="predicted"/>
<evidence type="ECO:0008006" key="3">
    <source>
        <dbReference type="Google" id="ProtNLM"/>
    </source>
</evidence>
<dbReference type="Gene3D" id="3.80.10.10">
    <property type="entry name" value="Ribonuclease Inhibitor"/>
    <property type="match status" value="1"/>
</dbReference>
<dbReference type="STRING" id="97331.A0A437ACK6"/>
<keyword evidence="2" id="KW-1185">Reference proteome</keyword>
<dbReference type="InterPro" id="IPR032675">
    <property type="entry name" value="LRR_dom_sf"/>
</dbReference>
<name>A0A437ACK6_ARTFL</name>
<accession>A0A437ACK6</accession>
<dbReference type="RefSeq" id="XP_067494372.1">
    <property type="nucleotide sequence ID" value="XM_067631870.1"/>
</dbReference>
<dbReference type="VEuPathDB" id="FungiDB:DFL_003000"/>